<dbReference type="Proteomes" id="UP001141806">
    <property type="component" value="Unassembled WGS sequence"/>
</dbReference>
<organism evidence="1 2">
    <name type="scientific">Protea cynaroides</name>
    <dbReference type="NCBI Taxonomy" id="273540"/>
    <lineage>
        <taxon>Eukaryota</taxon>
        <taxon>Viridiplantae</taxon>
        <taxon>Streptophyta</taxon>
        <taxon>Embryophyta</taxon>
        <taxon>Tracheophyta</taxon>
        <taxon>Spermatophyta</taxon>
        <taxon>Magnoliopsida</taxon>
        <taxon>Proteales</taxon>
        <taxon>Proteaceae</taxon>
        <taxon>Protea</taxon>
    </lineage>
</organism>
<comment type="caution">
    <text evidence="1">The sequence shown here is derived from an EMBL/GenBank/DDBJ whole genome shotgun (WGS) entry which is preliminary data.</text>
</comment>
<sequence>MTNLGCYLGFPNEETNPMAFVLHSVGVEDPVRVQLVGRGDMANLGASKNMKQQEDGIPRLERNPRVDLGGFLGLPNEETMHVIVGGVAMPAEIRKVMVGCNGIQVETEPSRQMWSEMMVGMVPKSNNPLKKTVGLKSFHPKYSRAVETGPGESSNAHLV</sequence>
<proteinExistence type="predicted"/>
<evidence type="ECO:0000313" key="1">
    <source>
        <dbReference type="EMBL" id="KAJ4982395.1"/>
    </source>
</evidence>
<reference evidence="1" key="1">
    <citation type="journal article" date="2023" name="Plant J.">
        <title>The genome of the king protea, Protea cynaroides.</title>
        <authorList>
            <person name="Chang J."/>
            <person name="Duong T.A."/>
            <person name="Schoeman C."/>
            <person name="Ma X."/>
            <person name="Roodt D."/>
            <person name="Barker N."/>
            <person name="Li Z."/>
            <person name="Van de Peer Y."/>
            <person name="Mizrachi E."/>
        </authorList>
    </citation>
    <scope>NUCLEOTIDE SEQUENCE</scope>
    <source>
        <tissue evidence="1">Young leaves</tissue>
    </source>
</reference>
<gene>
    <name evidence="1" type="ORF">NE237_033232</name>
</gene>
<accession>A0A9Q0R4L3</accession>
<dbReference type="AlphaFoldDB" id="A0A9Q0R4L3"/>
<protein>
    <submittedName>
        <fullName evidence="1">Uncharacterized protein</fullName>
    </submittedName>
</protein>
<keyword evidence="2" id="KW-1185">Reference proteome</keyword>
<name>A0A9Q0R4L3_9MAGN</name>
<dbReference type="EMBL" id="JAMYWD010000001">
    <property type="protein sequence ID" value="KAJ4982395.1"/>
    <property type="molecule type" value="Genomic_DNA"/>
</dbReference>
<evidence type="ECO:0000313" key="2">
    <source>
        <dbReference type="Proteomes" id="UP001141806"/>
    </source>
</evidence>